<evidence type="ECO:0000313" key="3">
    <source>
        <dbReference type="Proteomes" id="UP001302257"/>
    </source>
</evidence>
<dbReference type="Pfam" id="PF26096">
    <property type="entry name" value="DUF8033"/>
    <property type="match status" value="1"/>
</dbReference>
<proteinExistence type="predicted"/>
<name>A0ABZ0B285_9BURK</name>
<dbReference type="RefSeq" id="WP_313868752.1">
    <property type="nucleotide sequence ID" value="NZ_CP132507.1"/>
</dbReference>
<keyword evidence="3" id="KW-1185">Reference proteome</keyword>
<dbReference type="InterPro" id="IPR058346">
    <property type="entry name" value="DUF8033"/>
</dbReference>
<feature type="domain" description="DUF8033" evidence="1">
    <location>
        <begin position="10"/>
        <end position="69"/>
    </location>
</feature>
<accession>A0ABZ0B285</accession>
<sequence length="200" mass="22353">MATLQKVPGLVAARQEFDCNGTLFGYTKGDLYIVYSYGTHFPVAVFKDGGWLVNKDKYSRTTSKHQSKVRQGIGGPLNPEQFRTTEELVEITSASGRQPASYHKIDGWRGYQIPFGAVIGASDTGTWSDSPCPSDKVEAEIKQVQAELRKQGIRSRQKTGQTSNVFCGKRWLCVGPKDWDRAVEIAESFIPRFRFIHDAT</sequence>
<evidence type="ECO:0000259" key="1">
    <source>
        <dbReference type="Pfam" id="PF26096"/>
    </source>
</evidence>
<protein>
    <recommendedName>
        <fullName evidence="1">DUF8033 domain-containing protein</fullName>
    </recommendedName>
</protein>
<organism evidence="2 3">
    <name type="scientific">Rhodoferax mekongensis</name>
    <dbReference type="NCBI Taxonomy" id="3068341"/>
    <lineage>
        <taxon>Bacteria</taxon>
        <taxon>Pseudomonadati</taxon>
        <taxon>Pseudomonadota</taxon>
        <taxon>Betaproteobacteria</taxon>
        <taxon>Burkholderiales</taxon>
        <taxon>Comamonadaceae</taxon>
        <taxon>Rhodoferax</taxon>
    </lineage>
</organism>
<evidence type="ECO:0000313" key="2">
    <source>
        <dbReference type="EMBL" id="WNO06030.1"/>
    </source>
</evidence>
<dbReference type="EMBL" id="CP132507">
    <property type="protein sequence ID" value="WNO06030.1"/>
    <property type="molecule type" value="Genomic_DNA"/>
</dbReference>
<gene>
    <name evidence="2" type="ORF">RAN89_06260</name>
</gene>
<reference evidence="2 3" key="1">
    <citation type="submission" date="2023-08" db="EMBL/GenBank/DDBJ databases">
        <title>Rhodoferax potami sp. nov. and Rhodoferax mekongensis sp. nov., isolated from the Mekong River in Thailand.</title>
        <authorList>
            <person name="Kitikhun S."/>
            <person name="Charoenyingcharoen P."/>
            <person name="Siriarchawattana P."/>
            <person name="Likhitrattanapisal S."/>
            <person name="Nilsakha T."/>
            <person name="Chanpet A."/>
            <person name="Rattanawaree P."/>
            <person name="Ingsriswang S."/>
        </authorList>
    </citation>
    <scope>NUCLEOTIDE SEQUENCE [LARGE SCALE GENOMIC DNA]</scope>
    <source>
        <strain evidence="2 3">TBRC 17307</strain>
    </source>
</reference>
<dbReference type="Proteomes" id="UP001302257">
    <property type="component" value="Chromosome"/>
</dbReference>